<feature type="signal peptide" evidence="1">
    <location>
        <begin position="1"/>
        <end position="29"/>
    </location>
</feature>
<gene>
    <name evidence="2" type="ORF">Agub_g7058</name>
</gene>
<name>A0AAD3HM17_9CHLO</name>
<dbReference type="EMBL" id="BMAR01000010">
    <property type="protein sequence ID" value="GFR45648.1"/>
    <property type="molecule type" value="Genomic_DNA"/>
</dbReference>
<evidence type="ECO:0000313" key="2">
    <source>
        <dbReference type="EMBL" id="GFR45648.1"/>
    </source>
</evidence>
<dbReference type="PROSITE" id="PS51257">
    <property type="entry name" value="PROKAR_LIPOPROTEIN"/>
    <property type="match status" value="1"/>
</dbReference>
<reference evidence="2 3" key="1">
    <citation type="journal article" date="2021" name="Sci. Rep.">
        <title>Genome sequencing of the multicellular alga Astrephomene provides insights into convergent evolution of germ-soma differentiation.</title>
        <authorList>
            <person name="Yamashita S."/>
            <person name="Yamamoto K."/>
            <person name="Matsuzaki R."/>
            <person name="Suzuki S."/>
            <person name="Yamaguchi H."/>
            <person name="Hirooka S."/>
            <person name="Minakuchi Y."/>
            <person name="Miyagishima S."/>
            <person name="Kawachi M."/>
            <person name="Toyoda A."/>
            <person name="Nozaki H."/>
        </authorList>
    </citation>
    <scope>NUCLEOTIDE SEQUENCE [LARGE SCALE GENOMIC DNA]</scope>
    <source>
        <strain evidence="2 3">NIES-4017</strain>
    </source>
</reference>
<dbReference type="AlphaFoldDB" id="A0AAD3HM17"/>
<keyword evidence="1" id="KW-0732">Signal</keyword>
<comment type="caution">
    <text evidence="2">The sequence shown here is derived from an EMBL/GenBank/DDBJ whole genome shotgun (WGS) entry which is preliminary data.</text>
</comment>
<evidence type="ECO:0008006" key="4">
    <source>
        <dbReference type="Google" id="ProtNLM"/>
    </source>
</evidence>
<evidence type="ECO:0000313" key="3">
    <source>
        <dbReference type="Proteomes" id="UP001054857"/>
    </source>
</evidence>
<organism evidence="2 3">
    <name type="scientific">Astrephomene gubernaculifera</name>
    <dbReference type="NCBI Taxonomy" id="47775"/>
    <lineage>
        <taxon>Eukaryota</taxon>
        <taxon>Viridiplantae</taxon>
        <taxon>Chlorophyta</taxon>
        <taxon>core chlorophytes</taxon>
        <taxon>Chlorophyceae</taxon>
        <taxon>CS clade</taxon>
        <taxon>Chlamydomonadales</taxon>
        <taxon>Astrephomenaceae</taxon>
        <taxon>Astrephomene</taxon>
    </lineage>
</organism>
<feature type="non-terminal residue" evidence="2">
    <location>
        <position position="1"/>
    </location>
</feature>
<keyword evidence="3" id="KW-1185">Reference proteome</keyword>
<evidence type="ECO:0000256" key="1">
    <source>
        <dbReference type="SAM" id="SignalP"/>
    </source>
</evidence>
<accession>A0AAD3HM17</accession>
<dbReference type="Proteomes" id="UP001054857">
    <property type="component" value="Unassembled WGS sequence"/>
</dbReference>
<proteinExistence type="predicted"/>
<sequence>MQTSKNRRDAMSPLILYLALANFLVYTSGQSCPTAPVVYHSTLQEICSKEPAQSAIGCSMYRLCNDKANGIYPTTCSAWKIASSLCSDDSTIVASYSSFCAQLQSSYSSAAQFQSCMQPYTFKNTVTMRDIHLYECDAMDGQPMGGCDTCTHAACPDP</sequence>
<feature type="chain" id="PRO_5042056142" description="Secreted protein" evidence="1">
    <location>
        <begin position="30"/>
        <end position="158"/>
    </location>
</feature>
<protein>
    <recommendedName>
        <fullName evidence="4">Secreted protein</fullName>
    </recommendedName>
</protein>